<evidence type="ECO:0000256" key="1">
    <source>
        <dbReference type="SAM" id="SignalP"/>
    </source>
</evidence>
<comment type="caution">
    <text evidence="2">The sequence shown here is derived from an EMBL/GenBank/DDBJ whole genome shotgun (WGS) entry which is preliminary data.</text>
</comment>
<protein>
    <submittedName>
        <fullName evidence="2">DUF3078 domain-containing protein</fullName>
    </submittedName>
</protein>
<keyword evidence="3" id="KW-1185">Reference proteome</keyword>
<dbReference type="Pfam" id="PF11276">
    <property type="entry name" value="DUF3078"/>
    <property type="match status" value="1"/>
</dbReference>
<organism evidence="2 3">
    <name type="scientific">Mucilaginibacter boryungensis</name>
    <dbReference type="NCBI Taxonomy" id="768480"/>
    <lineage>
        <taxon>Bacteria</taxon>
        <taxon>Pseudomonadati</taxon>
        <taxon>Bacteroidota</taxon>
        <taxon>Sphingobacteriia</taxon>
        <taxon>Sphingobacteriales</taxon>
        <taxon>Sphingobacteriaceae</taxon>
        <taxon>Mucilaginibacter</taxon>
    </lineage>
</organism>
<feature type="signal peptide" evidence="1">
    <location>
        <begin position="1"/>
        <end position="22"/>
    </location>
</feature>
<reference evidence="2 3" key="1">
    <citation type="submission" date="2020-10" db="EMBL/GenBank/DDBJ databases">
        <title>Mucilaginibacter mali sp. nov., isolated from rhizosphere soil of apple orchard.</title>
        <authorList>
            <person name="Lee J.-S."/>
            <person name="Kim H.S."/>
            <person name="Kim J.-S."/>
        </authorList>
    </citation>
    <scope>NUCLEOTIDE SEQUENCE [LARGE SCALE GENOMIC DNA]</scope>
    <source>
        <strain evidence="2 3">KCTC 23157</strain>
    </source>
</reference>
<name>A0ABR9XN54_9SPHI</name>
<gene>
    <name evidence="2" type="ORF">IRJ18_20680</name>
</gene>
<evidence type="ECO:0000313" key="3">
    <source>
        <dbReference type="Proteomes" id="UP000632774"/>
    </source>
</evidence>
<sequence>MLKTVSVLFFISCLYFALPASAQKTDSLKKADSLKIDTNLLNKYRIEPRRNAIPIRVKPAVIHEELIPVSMMDYKINYWRKWITFGINLNQSAFSNNWAAGGVSSLAIGGNFDYKTEYNKAPFDYTAELLGLYGRVTNKGQIARKTNDRLFFDNKVATQLSKRWLFFGSLTFESQFDKGYQYPSNGSAPQLISSLMSPGYLTESVGIEYKPNKVFDLRIGTGTARQTFVLDTTIYHRIPSNYGVAPGRTFKNELAFQVVATYDKDIMQNMHFGVRYAGFIPYGRGLINIDHRMDAVLMAKVNKLINVNITTTVLFDNDTSTKPQATEGLALGIIYKFP</sequence>
<feature type="chain" id="PRO_5047013919" evidence="1">
    <location>
        <begin position="23"/>
        <end position="338"/>
    </location>
</feature>
<evidence type="ECO:0000313" key="2">
    <source>
        <dbReference type="EMBL" id="MBE9668796.1"/>
    </source>
</evidence>
<proteinExistence type="predicted"/>
<dbReference type="InterPro" id="IPR021428">
    <property type="entry name" value="DUF3078"/>
</dbReference>
<accession>A0ABR9XN54</accession>
<dbReference type="Proteomes" id="UP000632774">
    <property type="component" value="Unassembled WGS sequence"/>
</dbReference>
<dbReference type="RefSeq" id="WP_194108177.1">
    <property type="nucleotide sequence ID" value="NZ_JADFFM010000002.1"/>
</dbReference>
<dbReference type="EMBL" id="JADFFM010000002">
    <property type="protein sequence ID" value="MBE9668796.1"/>
    <property type="molecule type" value="Genomic_DNA"/>
</dbReference>
<keyword evidence="1" id="KW-0732">Signal</keyword>